<evidence type="ECO:0000313" key="1">
    <source>
        <dbReference type="EMBL" id="EAU53702.1"/>
    </source>
</evidence>
<dbReference type="OrthoDB" id="4774648at2"/>
<protein>
    <submittedName>
        <fullName evidence="1">Uncharacterized protein</fullName>
    </submittedName>
</protein>
<dbReference type="Proteomes" id="UP000005297">
    <property type="component" value="Unassembled WGS sequence"/>
</dbReference>
<comment type="caution">
    <text evidence="1">The sequence shown here is derived from an EMBL/GenBank/DDBJ whole genome shotgun (WGS) entry which is preliminary data.</text>
</comment>
<evidence type="ECO:0000313" key="2">
    <source>
        <dbReference type="Proteomes" id="UP000005297"/>
    </source>
</evidence>
<dbReference type="EMBL" id="AATS01000018">
    <property type="protein sequence ID" value="EAU53702.1"/>
    <property type="molecule type" value="Genomic_DNA"/>
</dbReference>
<dbReference type="HOGENOM" id="CLU_087591_0_0_0"/>
<name>Q0EWT7_9PROT</name>
<dbReference type="RefSeq" id="WP_009851527.1">
    <property type="nucleotide sequence ID" value="NZ_DS022295.1"/>
</dbReference>
<accession>Q0EWT7</accession>
<dbReference type="eggNOG" id="ENOG502ZS0U">
    <property type="taxonomic scope" value="Bacteria"/>
</dbReference>
<organism evidence="1 2">
    <name type="scientific">Mariprofundus ferrooxydans PV-1</name>
    <dbReference type="NCBI Taxonomy" id="314345"/>
    <lineage>
        <taxon>Bacteria</taxon>
        <taxon>Pseudomonadati</taxon>
        <taxon>Pseudomonadota</taxon>
        <taxon>Candidatius Mariprofundia</taxon>
        <taxon>Mariprofundales</taxon>
        <taxon>Mariprofundaceae</taxon>
        <taxon>Mariprofundus</taxon>
    </lineage>
</organism>
<dbReference type="AlphaFoldDB" id="Q0EWT7"/>
<gene>
    <name evidence="1" type="ORF">SPV1_06169</name>
</gene>
<proteinExistence type="predicted"/>
<keyword evidence="2" id="KW-1185">Reference proteome</keyword>
<dbReference type="STRING" id="314344.AL013_02595"/>
<sequence length="263" mass="29327">MTQPLVASGLWRRLAIENPDGSGDTSTQVFWLQAGSYYADIRIPADRPAVAEGEIELSNDLLRALARQQGFAGETVAAGELCLWQRWLDFQPPALVPDEGRLEFNGRMLVEYGVHAPYIEHWWYEEDASGHYAAFRLQGECSGMLLIAGGYFMRAIGRAQALPQGMALEYLIEQAAGNRQQLANLLDCEISFGRCDGAPRSWRITHSTLPWLEGDKLFAAGAPDWQGREQLVEPLAETGERLWLRCESTDSGISVFDREAYDA</sequence>
<dbReference type="InParanoid" id="Q0EWT7"/>
<reference evidence="1 2" key="1">
    <citation type="submission" date="2006-09" db="EMBL/GenBank/DDBJ databases">
        <authorList>
            <person name="Emerson D."/>
            <person name="Ferriera S."/>
            <person name="Johnson J."/>
            <person name="Kravitz S."/>
            <person name="Halpern A."/>
            <person name="Remington K."/>
            <person name="Beeson K."/>
            <person name="Tran B."/>
            <person name="Rogers Y.-H."/>
            <person name="Friedman R."/>
            <person name="Venter J.C."/>
        </authorList>
    </citation>
    <scope>NUCLEOTIDE SEQUENCE [LARGE SCALE GENOMIC DNA]</scope>
    <source>
        <strain evidence="1 2">PV-1</strain>
    </source>
</reference>